<dbReference type="EMBL" id="AP028679">
    <property type="protein sequence ID" value="BEQ16675.1"/>
    <property type="molecule type" value="Genomic_DNA"/>
</dbReference>
<dbReference type="Gene3D" id="3.40.630.30">
    <property type="match status" value="1"/>
</dbReference>
<evidence type="ECO:0000313" key="1">
    <source>
        <dbReference type="EMBL" id="BEQ16675.1"/>
    </source>
</evidence>
<dbReference type="Proteomes" id="UP001366166">
    <property type="component" value="Chromosome"/>
</dbReference>
<evidence type="ECO:0000313" key="2">
    <source>
        <dbReference type="Proteomes" id="UP001366166"/>
    </source>
</evidence>
<dbReference type="InterPro" id="IPR016181">
    <property type="entry name" value="Acyl_CoA_acyltransferase"/>
</dbReference>
<reference evidence="2" key="1">
    <citation type="journal article" date="2023" name="Arch. Microbiol.">
        <title>Desulfoferula mesophilus gen. nov. sp. nov., a mesophilic sulfate-reducing bacterium isolated from a brackish lake sediment.</title>
        <authorList>
            <person name="Watanabe T."/>
            <person name="Yabe T."/>
            <person name="Tsuji J.M."/>
            <person name="Fukui M."/>
        </authorList>
    </citation>
    <scope>NUCLEOTIDE SEQUENCE [LARGE SCALE GENOMIC DNA]</scope>
    <source>
        <strain evidence="2">12FAK</strain>
    </source>
</reference>
<protein>
    <recommendedName>
        <fullName evidence="3">N-acetyltransferase domain-containing protein</fullName>
    </recommendedName>
</protein>
<accession>A0AAU9EYT4</accession>
<dbReference type="SUPFAM" id="SSF55729">
    <property type="entry name" value="Acyl-CoA N-acyltransferases (Nat)"/>
    <property type="match status" value="1"/>
</dbReference>
<dbReference type="AlphaFoldDB" id="A0AAU9EYT4"/>
<keyword evidence="2" id="KW-1185">Reference proteome</keyword>
<dbReference type="KEGG" id="dmp:FAK_37410"/>
<evidence type="ECO:0008006" key="3">
    <source>
        <dbReference type="Google" id="ProtNLM"/>
    </source>
</evidence>
<sequence length="616" mass="66218">MRILVVNPPLGGAAAAPCAAQWAAQALRGLEPLAVWDANRDFWNQRLLGGPRAEAARVWQGPGFYDPALYLRARRALKEGLAQAEPKPGLGSYGFAGLGLPEEADLESLLELARDESHPLHAWAQENLERRLPPESQALVLLALDVPGQCLGAAVMGLWLKKHRPQAVVAWVGECLGLEGAPTGSGPAWDHVFSSADPGPLRALAASLLGQGPDQSADPSVSAPSFSGPLSPAPVVALDLEAGEGPASLAQAISRAAAQEAGGALITNRELPATYLEALAPALKGNPLPLGLAASLSDPPSAQVLTALFQGGTRLIQWRAASGGGPALEQVSQGLLAASRAGLWNHLRLPLEGSGDWAQALLDFVGSNPHTVHSWSRPVLWPWSPHPRSRIGEPRAEAYRQVAPLPGGPLWRQLAVPAHLLLYLDRHGCDAVRHWRVRPTGEEVYRLGENLTYVFAKPEDIAPEVLEEIALLVLAAGKVKPQWLRFNLANAYLVSYASEEGVIVGTDTLKRLRPEYVASLKEQSGLDLTGYTERGYISIRPEYRGTGVSNALVRGVIARSEGRKMIIITGQDNLPGQKLLARNGQRLALTYYSKRLDKPMQIWMPRDQDPELGEES</sequence>
<proteinExistence type="predicted"/>
<gene>
    <name evidence="1" type="ORF">FAK_37410</name>
</gene>
<name>A0AAU9EYT4_9BACT</name>
<organism evidence="1 2">
    <name type="scientific">Desulfoferula mesophila</name>
    <dbReference type="NCBI Taxonomy" id="3058419"/>
    <lineage>
        <taxon>Bacteria</taxon>
        <taxon>Pseudomonadati</taxon>
        <taxon>Thermodesulfobacteriota</taxon>
        <taxon>Desulfarculia</taxon>
        <taxon>Desulfarculales</taxon>
        <taxon>Desulfarculaceae</taxon>
        <taxon>Desulfoferula</taxon>
    </lineage>
</organism>
<dbReference type="RefSeq" id="WP_338602848.1">
    <property type="nucleotide sequence ID" value="NZ_AP028679.1"/>
</dbReference>